<gene>
    <name evidence="8" type="ORF">EVB02_03800</name>
</gene>
<evidence type="ECO:0000256" key="1">
    <source>
        <dbReference type="ARBA" id="ARBA00005382"/>
    </source>
</evidence>
<dbReference type="InterPro" id="IPR033453">
    <property type="entry name" value="Glyco_hydro_30_TIM-barrel"/>
</dbReference>
<dbReference type="GO" id="GO:0006680">
    <property type="term" value="P:glucosylceramide catabolic process"/>
    <property type="evidence" value="ECO:0007669"/>
    <property type="project" value="TreeGrafter"/>
</dbReference>
<dbReference type="GO" id="GO:0016020">
    <property type="term" value="C:membrane"/>
    <property type="evidence" value="ECO:0007669"/>
    <property type="project" value="GOC"/>
</dbReference>
<dbReference type="InterPro" id="IPR017853">
    <property type="entry name" value="GH"/>
</dbReference>
<dbReference type="Pfam" id="PF02055">
    <property type="entry name" value="Glyco_hydro_30"/>
    <property type="match status" value="1"/>
</dbReference>
<feature type="domain" description="Glycosyl hydrolase family 30 TIM-barrel" evidence="6">
    <location>
        <begin position="85"/>
        <end position="432"/>
    </location>
</feature>
<dbReference type="Proteomes" id="UP000318148">
    <property type="component" value="Unassembled WGS sequence"/>
</dbReference>
<dbReference type="PANTHER" id="PTHR11069">
    <property type="entry name" value="GLUCOSYLCERAMIDASE"/>
    <property type="match status" value="1"/>
</dbReference>
<dbReference type="Gene3D" id="2.60.40.1180">
    <property type="entry name" value="Golgi alpha-mannosidase II"/>
    <property type="match status" value="1"/>
</dbReference>
<name>A0A520LK07_9GAMM</name>
<comment type="similarity">
    <text evidence="1 4">Belongs to the glycosyl hydrolase 30 family.</text>
</comment>
<dbReference type="PANTHER" id="PTHR11069:SF23">
    <property type="entry name" value="LYSOSOMAL ACID GLUCOSYLCERAMIDASE"/>
    <property type="match status" value="1"/>
</dbReference>
<keyword evidence="2 5" id="KW-0732">Signal</keyword>
<dbReference type="Pfam" id="PF17189">
    <property type="entry name" value="Glyco_hydro_30C"/>
    <property type="match status" value="1"/>
</dbReference>
<dbReference type="InterPro" id="IPR033452">
    <property type="entry name" value="GH30_C"/>
</dbReference>
<feature type="domain" description="Glycosyl hydrolase family 30 beta sandwich" evidence="7">
    <location>
        <begin position="435"/>
        <end position="495"/>
    </location>
</feature>
<dbReference type="Gene3D" id="3.20.20.80">
    <property type="entry name" value="Glycosidases"/>
    <property type="match status" value="1"/>
</dbReference>
<proteinExistence type="inferred from homology"/>
<dbReference type="PRINTS" id="PR00843">
    <property type="entry name" value="GLHYDRLASE30"/>
</dbReference>
<accession>A0A520LK07</accession>
<evidence type="ECO:0000313" key="8">
    <source>
        <dbReference type="EMBL" id="RZO04947.1"/>
    </source>
</evidence>
<evidence type="ECO:0000259" key="7">
    <source>
        <dbReference type="Pfam" id="PF17189"/>
    </source>
</evidence>
<evidence type="ECO:0000256" key="5">
    <source>
        <dbReference type="SAM" id="SignalP"/>
    </source>
</evidence>
<sequence>MKLPFIFLVVFLMSLFGCSESKEQIPVANTSNSDRGLPMLKVYTTAKDTDLRLTLTGSETFSAGSQPPETVNSIFVNPDKKFQEILGFGGSITDASAEVFAKMPGEKQEEFLKAYFDKEEGIGYTLTRTTIHSADFSSESFTYVDEGDTSLESFSVDKDKQFRIPLIKRATEAAGGELLLYASPWSAPAFMKSNKSMLKGGKLLPEYYDAWARYYVKFIEAYEAEGMPIWGISIQNEPMAVQRWESMIYTAEEERDFLKNHLGPVMEKSGYGDKNIVVWDHNRDLMAHRANVIFGDPEASKYAWGIGYHWYETWYTECYPHCDGFENMHENLGLVNASYPDKPILFTEGTVENFSPEKYQHWPNAERYGFSMIRDFNRGTVGWTDWNLLLDQTGGPNHVSNFCFAPIHGDTSTGELIYTPTYYYIGHFSKFVTPGSVRISTSVSRNVVLATSFLNKDGTMATIVMNKSDDPIDYSFFLEDEQVDLNIPARAMQTLVY</sequence>
<feature type="signal peptide" evidence="5">
    <location>
        <begin position="1"/>
        <end position="21"/>
    </location>
</feature>
<evidence type="ECO:0000256" key="3">
    <source>
        <dbReference type="ARBA" id="ARBA00022801"/>
    </source>
</evidence>
<dbReference type="GO" id="GO:0004348">
    <property type="term" value="F:glucosylceramidase activity"/>
    <property type="evidence" value="ECO:0007669"/>
    <property type="project" value="InterPro"/>
</dbReference>
<evidence type="ECO:0000256" key="2">
    <source>
        <dbReference type="ARBA" id="ARBA00022729"/>
    </source>
</evidence>
<comment type="caution">
    <text evidence="8">The sequence shown here is derived from an EMBL/GenBank/DDBJ whole genome shotgun (WGS) entry which is preliminary data.</text>
</comment>
<dbReference type="PROSITE" id="PS51257">
    <property type="entry name" value="PROKAR_LIPOPROTEIN"/>
    <property type="match status" value="1"/>
</dbReference>
<feature type="chain" id="PRO_5022115529" evidence="5">
    <location>
        <begin position="22"/>
        <end position="497"/>
    </location>
</feature>
<dbReference type="InterPro" id="IPR001139">
    <property type="entry name" value="Glyco_hydro_30"/>
</dbReference>
<dbReference type="AlphaFoldDB" id="A0A520LK07"/>
<protein>
    <submittedName>
        <fullName evidence="8">Glycosyl hydrolase</fullName>
    </submittedName>
</protein>
<evidence type="ECO:0000313" key="9">
    <source>
        <dbReference type="Proteomes" id="UP000318148"/>
    </source>
</evidence>
<dbReference type="EMBL" id="SHBO01000052">
    <property type="protein sequence ID" value="RZO04947.1"/>
    <property type="molecule type" value="Genomic_DNA"/>
</dbReference>
<dbReference type="SUPFAM" id="SSF51445">
    <property type="entry name" value="(Trans)glycosidases"/>
    <property type="match status" value="1"/>
</dbReference>
<dbReference type="InterPro" id="IPR013780">
    <property type="entry name" value="Glyco_hydro_b"/>
</dbReference>
<reference evidence="8 9" key="1">
    <citation type="submission" date="2019-02" db="EMBL/GenBank/DDBJ databases">
        <title>Prokaryotic population dynamics and viral predation in marine succession experiment using metagenomics: the confinement effect.</title>
        <authorList>
            <person name="Haro-Moreno J.M."/>
            <person name="Rodriguez-Valera F."/>
            <person name="Lopez-Perez M."/>
        </authorList>
    </citation>
    <scope>NUCLEOTIDE SEQUENCE [LARGE SCALE GENOMIC DNA]</scope>
    <source>
        <strain evidence="8">MED-G169</strain>
    </source>
</reference>
<keyword evidence="4" id="KW-0326">Glycosidase</keyword>
<organism evidence="8 9">
    <name type="scientific">SAR92 clade bacterium</name>
    <dbReference type="NCBI Taxonomy" id="2315479"/>
    <lineage>
        <taxon>Bacteria</taxon>
        <taxon>Pseudomonadati</taxon>
        <taxon>Pseudomonadota</taxon>
        <taxon>Gammaproteobacteria</taxon>
        <taxon>Cellvibrionales</taxon>
        <taxon>Porticoccaceae</taxon>
        <taxon>SAR92 clade</taxon>
    </lineage>
</organism>
<evidence type="ECO:0000259" key="6">
    <source>
        <dbReference type="Pfam" id="PF02055"/>
    </source>
</evidence>
<keyword evidence="3 4" id="KW-0378">Hydrolase</keyword>
<evidence type="ECO:0000256" key="4">
    <source>
        <dbReference type="RuleBase" id="RU361188"/>
    </source>
</evidence>